<comment type="caution">
    <text evidence="2">The sequence shown here is derived from an EMBL/GenBank/DDBJ whole genome shotgun (WGS) entry which is preliminary data.</text>
</comment>
<evidence type="ECO:0000256" key="1">
    <source>
        <dbReference type="SAM" id="MobiDB-lite"/>
    </source>
</evidence>
<accession>A0A1X0P5H0</accession>
<proteinExistence type="predicted"/>
<dbReference type="AlphaFoldDB" id="A0A1X0P5H0"/>
<protein>
    <submittedName>
        <fullName evidence="2">Uncharacterized protein</fullName>
    </submittedName>
</protein>
<evidence type="ECO:0000313" key="3">
    <source>
        <dbReference type="Proteomes" id="UP000192257"/>
    </source>
</evidence>
<dbReference type="EMBL" id="NBCO01000005">
    <property type="protein sequence ID" value="ORC91670.1"/>
    <property type="molecule type" value="Genomic_DNA"/>
</dbReference>
<evidence type="ECO:0000313" key="2">
    <source>
        <dbReference type="EMBL" id="ORC91670.1"/>
    </source>
</evidence>
<name>A0A1X0P5H0_9TRYP</name>
<organism evidence="2 3">
    <name type="scientific">Trypanosoma theileri</name>
    <dbReference type="NCBI Taxonomy" id="67003"/>
    <lineage>
        <taxon>Eukaryota</taxon>
        <taxon>Discoba</taxon>
        <taxon>Euglenozoa</taxon>
        <taxon>Kinetoplastea</taxon>
        <taxon>Metakinetoplastina</taxon>
        <taxon>Trypanosomatida</taxon>
        <taxon>Trypanosomatidae</taxon>
        <taxon>Trypanosoma</taxon>
    </lineage>
</organism>
<gene>
    <name evidence="2" type="ORF">TM35_000052660</name>
</gene>
<keyword evidence="3" id="KW-1185">Reference proteome</keyword>
<sequence length="427" mass="48315">MSYVASSEGYVRGDDNISRRSERLRSGAMAMSRSALTHTEVLEDKIVDLGDGVMANFYEHLLARLEQHGLRRCLANEREDDDNNNTNKDDTNKNGMNVNHDMSLDEGKSNCASTNTPGEPRDSIEEDAREPYYYLCVPCELPITKVSSRAATLSMLQDAHYHLCSAEHRRIASWMGEPDIDFTLQNSSELDPSGYTRIHVNGIPMLLSTRPGGGDMFFPLPHEINERDRSSPSGMDTLLTATEPHTEMWYRPLESIFTETKQMLYTTGFDGNLRTRRWDEISRKRSRFILQHISKEKYEKESFVEGETVPALFEIKPQRLPKKSNNGTQVSGCRLSYTVSKKPIMVWDSDVDPTLNRAIVKNDGVYRVVLIKASEAARILSDKSYLGVSEEPYATENNGQVLTMEALSHVRGTSTVCETQSDFNWTD</sequence>
<reference evidence="2 3" key="1">
    <citation type="submission" date="2017-03" db="EMBL/GenBank/DDBJ databases">
        <title>An alternative strategy for trypanosome survival in the mammalian bloodstream revealed through genome and transcriptome analysis of the ubiquitous bovine parasite Trypanosoma (Megatrypanum) theileri.</title>
        <authorList>
            <person name="Kelly S."/>
            <person name="Ivens A."/>
            <person name="Mott A."/>
            <person name="O'Neill E."/>
            <person name="Emms D."/>
            <person name="Macleod O."/>
            <person name="Voorheis P."/>
            <person name="Matthews J."/>
            <person name="Matthews K."/>
            <person name="Carrington M."/>
        </authorList>
    </citation>
    <scope>NUCLEOTIDE SEQUENCE [LARGE SCALE GENOMIC DNA]</scope>
    <source>
        <strain evidence="2">Edinburgh</strain>
    </source>
</reference>
<dbReference type="RefSeq" id="XP_028885736.1">
    <property type="nucleotide sequence ID" value="XM_029022921.1"/>
</dbReference>
<dbReference type="GeneID" id="39982701"/>
<dbReference type="VEuPathDB" id="TriTrypDB:TM35_000052660"/>
<dbReference type="OrthoDB" id="240847at2759"/>
<dbReference type="Proteomes" id="UP000192257">
    <property type="component" value="Unassembled WGS sequence"/>
</dbReference>
<feature type="region of interest" description="Disordered" evidence="1">
    <location>
        <begin position="76"/>
        <end position="125"/>
    </location>
</feature>